<organism evidence="1 2">
    <name type="scientific">Pseudotamlana agarivorans</name>
    <dbReference type="NCBI Taxonomy" id="481183"/>
    <lineage>
        <taxon>Bacteria</taxon>
        <taxon>Pseudomonadati</taxon>
        <taxon>Bacteroidota</taxon>
        <taxon>Flavobacteriia</taxon>
        <taxon>Flavobacteriales</taxon>
        <taxon>Flavobacteriaceae</taxon>
        <taxon>Pseudotamlana</taxon>
    </lineage>
</organism>
<name>A0ACC5UA16_9FLAO</name>
<reference evidence="1" key="1">
    <citation type="submission" date="2021-05" db="EMBL/GenBank/DDBJ databases">
        <title>Draft genomes of bacteria isolated from model marine particles.</title>
        <authorList>
            <person name="Datta M.S."/>
            <person name="Schwartzman J.A."/>
            <person name="Enke T.N."/>
            <person name="Saavedra J."/>
            <person name="Cermak N."/>
            <person name="Cordero O.X."/>
        </authorList>
    </citation>
    <scope>NUCLEOTIDE SEQUENCE</scope>
    <source>
        <strain evidence="1">I2M19</strain>
    </source>
</reference>
<comment type="caution">
    <text evidence="1">The sequence shown here is derived from an EMBL/GenBank/DDBJ whole genome shotgun (WGS) entry which is preliminary data.</text>
</comment>
<accession>A0ACC5UA16</accession>
<protein>
    <submittedName>
        <fullName evidence="1">Type IV pili methyl-accepting chemotaxis transducer N-terminal domain-containing protein</fullName>
    </submittedName>
</protein>
<sequence length="279" mass="32291">MKTKSHFIVLNIILLLLTVNISFSQSQKYGSISYNKAINISGKQRMLSQKMSKAYLLLANGIYNDKIKKELSSSKFIFERQLMILKDNAETDLIKLRIKNIEGLWEDFKPLITSNPDLKTSKKIMNMNTKLLKSCNDLVLSIESLSSYSNNFFSDNNQELVEIINVSGKQRMLSQRLCLYFTACSLFPKEKDEYEKVLEATYSEFNDKIGYLLINSYNTTETEEEFGYIMGEWESFQVNKKDFLKGEFGLESVFNTTNHLTTSFNKITGIYEKMVKQKV</sequence>
<keyword evidence="2" id="KW-1185">Reference proteome</keyword>
<dbReference type="EMBL" id="JAHKPD010000014">
    <property type="protein sequence ID" value="MBU2951120.1"/>
    <property type="molecule type" value="Genomic_DNA"/>
</dbReference>
<dbReference type="Proteomes" id="UP001647509">
    <property type="component" value="Unassembled WGS sequence"/>
</dbReference>
<gene>
    <name evidence="1" type="ORF">KO493_10475</name>
</gene>
<evidence type="ECO:0000313" key="1">
    <source>
        <dbReference type="EMBL" id="MBU2951120.1"/>
    </source>
</evidence>
<proteinExistence type="predicted"/>
<evidence type="ECO:0000313" key="2">
    <source>
        <dbReference type="Proteomes" id="UP001647509"/>
    </source>
</evidence>